<evidence type="ECO:0000313" key="2">
    <source>
        <dbReference type="EMBL" id="OAD06053.1"/>
    </source>
</evidence>
<evidence type="ECO:0000256" key="1">
    <source>
        <dbReference type="SAM" id="Coils"/>
    </source>
</evidence>
<gene>
    <name evidence="2" type="ORF">MUCCIDRAFT_159740</name>
</gene>
<comment type="caution">
    <text evidence="2">The sequence shown here is derived from an EMBL/GenBank/DDBJ whole genome shotgun (WGS) entry which is preliminary data.</text>
</comment>
<name>A0A168NBD5_MUCCL</name>
<organism evidence="2 3">
    <name type="scientific">Mucor lusitanicus CBS 277.49</name>
    <dbReference type="NCBI Taxonomy" id="747725"/>
    <lineage>
        <taxon>Eukaryota</taxon>
        <taxon>Fungi</taxon>
        <taxon>Fungi incertae sedis</taxon>
        <taxon>Mucoromycota</taxon>
        <taxon>Mucoromycotina</taxon>
        <taxon>Mucoromycetes</taxon>
        <taxon>Mucorales</taxon>
        <taxon>Mucorineae</taxon>
        <taxon>Mucoraceae</taxon>
        <taxon>Mucor</taxon>
    </lineage>
</organism>
<evidence type="ECO:0000313" key="3">
    <source>
        <dbReference type="Proteomes" id="UP000077051"/>
    </source>
</evidence>
<feature type="coiled-coil region" evidence="1">
    <location>
        <begin position="73"/>
        <end position="100"/>
    </location>
</feature>
<proteinExistence type="predicted"/>
<sequence>MTRANLVNGKWLPGYPVDVEHNHSALKNIEVLAYHNKYRKLNEEDQQKMFKILANTDASNTFIAASLTPLGSNLVLRVDIKNQKARLQQALNERDNNDKLRPLMQLLESNDYITSYEVDSENRLTHLFFAHSSAVELNFQIALAWSSDEETESYEWFLQKLKEKVSHFAIDLIKGQIAKHHDEIREKIPKRPCTNYYQKIYRWPCRHMTDPENLDAVTSMYLIGKRWLLDEEIEHSADEEVPTTASQVISSSNMTINYA</sequence>
<dbReference type="VEuPathDB" id="FungiDB:MUCCIDRAFT_159740"/>
<dbReference type="EMBL" id="AMYB01000002">
    <property type="protein sequence ID" value="OAD06053.1"/>
    <property type="molecule type" value="Genomic_DNA"/>
</dbReference>
<reference evidence="2 3" key="1">
    <citation type="submission" date="2015-06" db="EMBL/GenBank/DDBJ databases">
        <title>Expansion of signal transduction pathways in fungi by whole-genome duplication.</title>
        <authorList>
            <consortium name="DOE Joint Genome Institute"/>
            <person name="Corrochano L.M."/>
            <person name="Kuo A."/>
            <person name="Marcet-Houben M."/>
            <person name="Polaino S."/>
            <person name="Salamov A."/>
            <person name="Villalobos J.M."/>
            <person name="Alvarez M.I."/>
            <person name="Avalos J."/>
            <person name="Benito E.P."/>
            <person name="Benoit I."/>
            <person name="Burger G."/>
            <person name="Camino L.P."/>
            <person name="Canovas D."/>
            <person name="Cerda-Olmedo E."/>
            <person name="Cheng J.-F."/>
            <person name="Dominguez A."/>
            <person name="Elias M."/>
            <person name="Eslava A.P."/>
            <person name="Glaser F."/>
            <person name="Grimwood J."/>
            <person name="Gutierrez G."/>
            <person name="Heitman J."/>
            <person name="Henrissat B."/>
            <person name="Iturriaga E.A."/>
            <person name="Lang B.F."/>
            <person name="Lavin J.L."/>
            <person name="Lee S."/>
            <person name="Li W."/>
            <person name="Lindquist E."/>
            <person name="Lopez-Garcia S."/>
            <person name="Luque E.M."/>
            <person name="Marcos A.T."/>
            <person name="Martin J."/>
            <person name="Mccluskey K."/>
            <person name="Medina H.R."/>
            <person name="Miralles-Duran A."/>
            <person name="Miyazaki A."/>
            <person name="Munoz-Torres E."/>
            <person name="Oguiza J.A."/>
            <person name="Ohm R."/>
            <person name="Olmedo M."/>
            <person name="Orejas M."/>
            <person name="Ortiz-Castellanos L."/>
            <person name="Pisabarro A.G."/>
            <person name="Rodriguez-Romero J."/>
            <person name="Ruiz-Herrera J."/>
            <person name="Ruiz-Vazquez R."/>
            <person name="Sanz C."/>
            <person name="Schackwitz W."/>
            <person name="Schmutz J."/>
            <person name="Shahriari M."/>
            <person name="Shelest E."/>
            <person name="Silva-Franco F."/>
            <person name="Soanes D."/>
            <person name="Syed K."/>
            <person name="Tagua V.G."/>
            <person name="Talbot N.J."/>
            <person name="Thon M."/>
            <person name="De Vries R.P."/>
            <person name="Wiebenga A."/>
            <person name="Yadav J.S."/>
            <person name="Braun E.L."/>
            <person name="Baker S."/>
            <person name="Garre V."/>
            <person name="Horwitz B."/>
            <person name="Torres-Martinez S."/>
            <person name="Idnurm A."/>
            <person name="Herrera-Estrella A."/>
            <person name="Gabaldon T."/>
            <person name="Grigoriev I.V."/>
        </authorList>
    </citation>
    <scope>NUCLEOTIDE SEQUENCE [LARGE SCALE GENOMIC DNA]</scope>
    <source>
        <strain evidence="2 3">CBS 277.49</strain>
    </source>
</reference>
<evidence type="ECO:0008006" key="4">
    <source>
        <dbReference type="Google" id="ProtNLM"/>
    </source>
</evidence>
<dbReference type="OrthoDB" id="2277862at2759"/>
<dbReference type="Proteomes" id="UP000077051">
    <property type="component" value="Unassembled WGS sequence"/>
</dbReference>
<keyword evidence="1" id="KW-0175">Coiled coil</keyword>
<protein>
    <recommendedName>
        <fullName evidence="4">MULE transposase domain-containing protein</fullName>
    </recommendedName>
</protein>
<keyword evidence="3" id="KW-1185">Reference proteome</keyword>
<accession>A0A168NBD5</accession>
<dbReference type="AlphaFoldDB" id="A0A168NBD5"/>